<protein>
    <submittedName>
        <fullName evidence="7">Sodium:sulfate symporter transmembrane region domain protein</fullName>
    </submittedName>
</protein>
<keyword evidence="8" id="KW-1185">Reference proteome</keyword>
<evidence type="ECO:0000256" key="4">
    <source>
        <dbReference type="ARBA" id="ARBA00022989"/>
    </source>
</evidence>
<dbReference type="AlphaFoldDB" id="I3DBQ3"/>
<name>I3DBQ3_9PAST</name>
<evidence type="ECO:0000313" key="7">
    <source>
        <dbReference type="EMBL" id="EIJ69146.1"/>
    </source>
</evidence>
<dbReference type="EMBL" id="AJSX01000033">
    <property type="protein sequence ID" value="EIJ69146.1"/>
    <property type="molecule type" value="Genomic_DNA"/>
</dbReference>
<evidence type="ECO:0000256" key="5">
    <source>
        <dbReference type="ARBA" id="ARBA00023136"/>
    </source>
</evidence>
<comment type="caution">
    <text evidence="7">The sequence shown here is derived from an EMBL/GenBank/DDBJ whole genome shotgun (WGS) entry which is preliminary data.</text>
</comment>
<reference evidence="7 8" key="1">
    <citation type="submission" date="2012-03" db="EMBL/GenBank/DDBJ databases">
        <authorList>
            <person name="Harkins D.M."/>
            <person name="Madupu R."/>
            <person name="Durkin A.S."/>
            <person name="Torralba M."/>
            <person name="Methe B."/>
            <person name="Sutton G.G."/>
            <person name="Nelson K.E."/>
        </authorList>
    </citation>
    <scope>NUCLEOTIDE SEQUENCE [LARGE SCALE GENOMIC DNA]</scope>
    <source>
        <strain evidence="7 8">CCUG 2042</strain>
    </source>
</reference>
<dbReference type="eggNOG" id="COG0471">
    <property type="taxonomic scope" value="Bacteria"/>
</dbReference>
<dbReference type="Proteomes" id="UP000006457">
    <property type="component" value="Unassembled WGS sequence"/>
</dbReference>
<organism evidence="7 8">
    <name type="scientific">Pasteurella bettyae CCUG 2042</name>
    <dbReference type="NCBI Taxonomy" id="1095749"/>
    <lineage>
        <taxon>Bacteria</taxon>
        <taxon>Pseudomonadati</taxon>
        <taxon>Pseudomonadota</taxon>
        <taxon>Gammaproteobacteria</taxon>
        <taxon>Pasteurellales</taxon>
        <taxon>Pasteurellaceae</taxon>
        <taxon>Pasteurella</taxon>
    </lineage>
</organism>
<sequence>MSILQNKNFVNALICVAIGILIWFAPIPEGIQPKAWHLFAIFVSTILGFILQPFPMGTTVLISLPIAVFTGVLKLGEALSGYNSSTVWLVLSAFLFSKVIIKTGLGIRIAYLLIKYFGKSSLSLGYIIVVTDLILSPAMDSNTARAGSIYPIVRSLCDAFNSTPENENRSFGSFLMQCEFQGNCVTSAVFMTAMAGVPLSLSLAQESFNISIS</sequence>
<keyword evidence="5 6" id="KW-0472">Membrane</keyword>
<dbReference type="InterPro" id="IPR030676">
    <property type="entry name" value="CitT-rel"/>
</dbReference>
<feature type="transmembrane region" description="Helical" evidence="6">
    <location>
        <begin position="9"/>
        <end position="28"/>
    </location>
</feature>
<dbReference type="PATRIC" id="fig|1095749.3.peg.1335"/>
<comment type="similarity">
    <text evidence="2">Belongs to the SLC13A/DASS transporter (TC 2.A.47) family. DIT1 subfamily.</text>
</comment>
<gene>
    <name evidence="7" type="ORF">HMPREF1052_0398</name>
</gene>
<dbReference type="Pfam" id="PF00939">
    <property type="entry name" value="Na_sulph_symp"/>
    <property type="match status" value="1"/>
</dbReference>
<keyword evidence="3 6" id="KW-0812">Transmembrane</keyword>
<dbReference type="GO" id="GO:0016020">
    <property type="term" value="C:membrane"/>
    <property type="evidence" value="ECO:0007669"/>
    <property type="project" value="UniProtKB-SubCell"/>
</dbReference>
<evidence type="ECO:0000256" key="6">
    <source>
        <dbReference type="SAM" id="Phobius"/>
    </source>
</evidence>
<dbReference type="GO" id="GO:0022857">
    <property type="term" value="F:transmembrane transporter activity"/>
    <property type="evidence" value="ECO:0007669"/>
    <property type="project" value="InterPro"/>
</dbReference>
<dbReference type="InterPro" id="IPR001898">
    <property type="entry name" value="SLC13A/DASS"/>
</dbReference>
<evidence type="ECO:0000256" key="3">
    <source>
        <dbReference type="ARBA" id="ARBA00022692"/>
    </source>
</evidence>
<feature type="transmembrane region" description="Helical" evidence="6">
    <location>
        <begin position="58"/>
        <end position="76"/>
    </location>
</feature>
<comment type="subcellular location">
    <subcellularLocation>
        <location evidence="1">Membrane</location>
        <topology evidence="1">Multi-pass membrane protein</topology>
    </subcellularLocation>
</comment>
<evidence type="ECO:0000313" key="8">
    <source>
        <dbReference type="Proteomes" id="UP000006457"/>
    </source>
</evidence>
<evidence type="ECO:0000256" key="1">
    <source>
        <dbReference type="ARBA" id="ARBA00004141"/>
    </source>
</evidence>
<dbReference type="PANTHER" id="PTHR42826">
    <property type="entry name" value="DICARBOXYLATE TRANSPORTER 2.1, CHLOROPLASTIC"/>
    <property type="match status" value="1"/>
</dbReference>
<accession>I3DBQ3</accession>
<keyword evidence="4 6" id="KW-1133">Transmembrane helix</keyword>
<evidence type="ECO:0000256" key="2">
    <source>
        <dbReference type="ARBA" id="ARBA00007349"/>
    </source>
</evidence>
<feature type="transmembrane region" description="Helical" evidence="6">
    <location>
        <begin position="88"/>
        <end position="114"/>
    </location>
</feature>
<proteinExistence type="inferred from homology"/>